<evidence type="ECO:0000313" key="3">
    <source>
        <dbReference type="Proteomes" id="UP000184231"/>
    </source>
</evidence>
<keyword evidence="3" id="KW-1185">Reference proteome</keyword>
<dbReference type="AlphaFoldDB" id="A0A1M6BFA8"/>
<feature type="chain" id="PRO_5012770780" description="TonB protein C-terminal" evidence="1">
    <location>
        <begin position="22"/>
        <end position="111"/>
    </location>
</feature>
<name>A0A1M6BFA8_9FLAO</name>
<protein>
    <recommendedName>
        <fullName evidence="4">TonB protein C-terminal</fullName>
    </recommendedName>
</protein>
<dbReference type="STRING" id="558155.SAMN04487911_102177"/>
<sequence length="111" mass="12675">MKKISVFLLLALFFAVSNVEANDLLKPHPKKELSDKISELLQDHQLAIQGESVSAKVLFTFNKEQEVVVLSVSTNYEPVEAFLKDRLNYRKIDAFKDMGSQFYTVNVRLVP</sequence>
<evidence type="ECO:0000256" key="1">
    <source>
        <dbReference type="SAM" id="SignalP"/>
    </source>
</evidence>
<feature type="signal peptide" evidence="1">
    <location>
        <begin position="1"/>
        <end position="21"/>
    </location>
</feature>
<proteinExistence type="predicted"/>
<dbReference type="EMBL" id="FQYX01000002">
    <property type="protein sequence ID" value="SHI47430.1"/>
    <property type="molecule type" value="Genomic_DNA"/>
</dbReference>
<reference evidence="3" key="1">
    <citation type="submission" date="2016-11" db="EMBL/GenBank/DDBJ databases">
        <authorList>
            <person name="Varghese N."/>
            <person name="Submissions S."/>
        </authorList>
    </citation>
    <scope>NUCLEOTIDE SEQUENCE [LARGE SCALE GENOMIC DNA]</scope>
    <source>
        <strain evidence="3">CGMCC 1.8863</strain>
    </source>
</reference>
<organism evidence="2 3">
    <name type="scientific">Arenibacter nanhaiticus</name>
    <dbReference type="NCBI Taxonomy" id="558155"/>
    <lineage>
        <taxon>Bacteria</taxon>
        <taxon>Pseudomonadati</taxon>
        <taxon>Bacteroidota</taxon>
        <taxon>Flavobacteriia</taxon>
        <taxon>Flavobacteriales</taxon>
        <taxon>Flavobacteriaceae</taxon>
        <taxon>Arenibacter</taxon>
    </lineage>
</organism>
<dbReference type="Proteomes" id="UP000184231">
    <property type="component" value="Unassembled WGS sequence"/>
</dbReference>
<accession>A0A1M6BFA8</accession>
<gene>
    <name evidence="2" type="ORF">SAMN04487911_102177</name>
</gene>
<evidence type="ECO:0000313" key="2">
    <source>
        <dbReference type="EMBL" id="SHI47430.1"/>
    </source>
</evidence>
<dbReference type="OrthoDB" id="1376285at2"/>
<keyword evidence="1" id="KW-0732">Signal</keyword>
<dbReference type="RefSeq" id="WP_072762991.1">
    <property type="nucleotide sequence ID" value="NZ_FQYX01000002.1"/>
</dbReference>
<evidence type="ECO:0008006" key="4">
    <source>
        <dbReference type="Google" id="ProtNLM"/>
    </source>
</evidence>